<evidence type="ECO:0000256" key="1">
    <source>
        <dbReference type="ARBA" id="ARBA00001974"/>
    </source>
</evidence>
<dbReference type="EMBL" id="QMQV01000210">
    <property type="protein sequence ID" value="RLE46066.1"/>
    <property type="molecule type" value="Genomic_DNA"/>
</dbReference>
<gene>
    <name evidence="8" type="ORF">DRJ31_10455</name>
</gene>
<accession>A0A497ELL3</accession>
<dbReference type="Gene3D" id="3.50.50.60">
    <property type="entry name" value="FAD/NAD(P)-binding domain"/>
    <property type="match status" value="2"/>
</dbReference>
<dbReference type="PANTHER" id="PTHR43429:SF1">
    <property type="entry name" value="NAD(P)H SULFUR OXIDOREDUCTASE (COA-DEPENDENT)"/>
    <property type="match status" value="1"/>
</dbReference>
<evidence type="ECO:0000259" key="7">
    <source>
        <dbReference type="PROSITE" id="PS50206"/>
    </source>
</evidence>
<keyword evidence="5" id="KW-0560">Oxidoreductase</keyword>
<keyword evidence="4" id="KW-0274">FAD</keyword>
<dbReference type="SMART" id="SM00450">
    <property type="entry name" value="RHOD"/>
    <property type="match status" value="1"/>
</dbReference>
<comment type="similarity">
    <text evidence="2">Belongs to the class-III pyridine nucleotide-disulfide oxidoreductase family.</text>
</comment>
<dbReference type="InterPro" id="IPR036188">
    <property type="entry name" value="FAD/NAD-bd_sf"/>
</dbReference>
<dbReference type="SUPFAM" id="SSF55424">
    <property type="entry name" value="FAD/NAD-linked reductases, dimerisation (C-terminal) domain"/>
    <property type="match status" value="1"/>
</dbReference>
<dbReference type="Gene3D" id="3.40.250.10">
    <property type="entry name" value="Rhodanese-like domain"/>
    <property type="match status" value="1"/>
</dbReference>
<dbReference type="GO" id="GO:0016491">
    <property type="term" value="F:oxidoreductase activity"/>
    <property type="evidence" value="ECO:0007669"/>
    <property type="project" value="UniProtKB-KW"/>
</dbReference>
<dbReference type="PANTHER" id="PTHR43429">
    <property type="entry name" value="PYRIDINE NUCLEOTIDE-DISULFIDE OXIDOREDUCTASE DOMAIN-CONTAINING"/>
    <property type="match status" value="1"/>
</dbReference>
<dbReference type="InterPro" id="IPR004099">
    <property type="entry name" value="Pyr_nucl-diS_OxRdtase_dimer"/>
</dbReference>
<dbReference type="SUPFAM" id="SSF52821">
    <property type="entry name" value="Rhodanese/Cell cycle control phosphatase"/>
    <property type="match status" value="1"/>
</dbReference>
<dbReference type="InterPro" id="IPR023753">
    <property type="entry name" value="FAD/NAD-binding_dom"/>
</dbReference>
<evidence type="ECO:0000256" key="6">
    <source>
        <dbReference type="ARBA" id="ARBA00023284"/>
    </source>
</evidence>
<evidence type="ECO:0000256" key="2">
    <source>
        <dbReference type="ARBA" id="ARBA00009130"/>
    </source>
</evidence>
<dbReference type="Pfam" id="PF07992">
    <property type="entry name" value="Pyr_redox_2"/>
    <property type="match status" value="1"/>
</dbReference>
<keyword evidence="3" id="KW-0285">Flavoprotein</keyword>
<comment type="cofactor">
    <cofactor evidence="1">
        <name>FAD</name>
        <dbReference type="ChEBI" id="CHEBI:57692"/>
    </cofactor>
</comment>
<dbReference type="InterPro" id="IPR001763">
    <property type="entry name" value="Rhodanese-like_dom"/>
</dbReference>
<dbReference type="InterPro" id="IPR016156">
    <property type="entry name" value="FAD/NAD-linked_Rdtase_dimer_sf"/>
</dbReference>
<evidence type="ECO:0000313" key="8">
    <source>
        <dbReference type="EMBL" id="RLE46066.1"/>
    </source>
</evidence>
<dbReference type="PROSITE" id="PS50206">
    <property type="entry name" value="RHODANESE_3"/>
    <property type="match status" value="1"/>
</dbReference>
<sequence>VIIGGGLIGLESAEALVNIGLRVTIVELMEHIAPTLLDKDIAMLVENHLKEKGVNLLTSTRVTRILTKNGIVSGVDVGKEIPADIVITAVGVRPNVDLAVKAGLEIGETGAIKVNEYLQTSDKYIYAGGDCVENVDLITGKKVFVPLGSIANKHGRVIGNNITGSKDRFPGVLNTTIFKVFDFTVARTGLTEKRARELGYNAYSVATPGPDRAHYYPGAKYIRLKVIVDRDTGKILGAQGAGLGVIDKRIDVLITAIHAGFTIDQISNLDLAYAPPYSAALDVVITAANTARNKRDGLVEGITVSEAKEKLEKEDVVILDVRAENEFKQKRIESDKVIHIPILELRDRINEIPRDKEIIIICQLGLRSYIASRILKGNGFKNVKIIDGGFAFWFD</sequence>
<evidence type="ECO:0000256" key="5">
    <source>
        <dbReference type="ARBA" id="ARBA00023002"/>
    </source>
</evidence>
<evidence type="ECO:0000313" key="9">
    <source>
        <dbReference type="Proteomes" id="UP000278475"/>
    </source>
</evidence>
<reference evidence="8 9" key="1">
    <citation type="submission" date="2018-06" db="EMBL/GenBank/DDBJ databases">
        <title>Extensive metabolic versatility and redundancy in microbially diverse, dynamic hydrothermal sediments.</title>
        <authorList>
            <person name="Dombrowski N."/>
            <person name="Teske A."/>
            <person name="Baker B.J."/>
        </authorList>
    </citation>
    <scope>NUCLEOTIDE SEQUENCE [LARGE SCALE GENOMIC DNA]</scope>
    <source>
        <strain evidence="8">B66_G16</strain>
    </source>
</reference>
<evidence type="ECO:0000256" key="4">
    <source>
        <dbReference type="ARBA" id="ARBA00022827"/>
    </source>
</evidence>
<evidence type="ECO:0000256" key="3">
    <source>
        <dbReference type="ARBA" id="ARBA00022630"/>
    </source>
</evidence>
<feature type="domain" description="Rhodanese" evidence="7">
    <location>
        <begin position="312"/>
        <end position="395"/>
    </location>
</feature>
<dbReference type="InterPro" id="IPR050260">
    <property type="entry name" value="FAD-bd_OxRdtase"/>
</dbReference>
<dbReference type="SUPFAM" id="SSF51905">
    <property type="entry name" value="FAD/NAD(P)-binding domain"/>
    <property type="match status" value="1"/>
</dbReference>
<organism evidence="8 9">
    <name type="scientific">Thermoproteota archaeon</name>
    <dbReference type="NCBI Taxonomy" id="2056631"/>
    <lineage>
        <taxon>Archaea</taxon>
        <taxon>Thermoproteota</taxon>
    </lineage>
</organism>
<feature type="non-terminal residue" evidence="8">
    <location>
        <position position="1"/>
    </location>
</feature>
<dbReference type="Pfam" id="PF02852">
    <property type="entry name" value="Pyr_redox_dim"/>
    <property type="match status" value="1"/>
</dbReference>
<dbReference type="InterPro" id="IPR036873">
    <property type="entry name" value="Rhodanese-like_dom_sf"/>
</dbReference>
<dbReference type="Pfam" id="PF00581">
    <property type="entry name" value="Rhodanese"/>
    <property type="match status" value="1"/>
</dbReference>
<proteinExistence type="inferred from homology"/>
<keyword evidence="6" id="KW-0676">Redox-active center</keyword>
<dbReference type="Proteomes" id="UP000278475">
    <property type="component" value="Unassembled WGS sequence"/>
</dbReference>
<comment type="caution">
    <text evidence="8">The sequence shown here is derived from an EMBL/GenBank/DDBJ whole genome shotgun (WGS) entry which is preliminary data.</text>
</comment>
<protein>
    <submittedName>
        <fullName evidence="8">Pyridine nucleotide-disulfide oxidoreductase</fullName>
    </submittedName>
</protein>
<name>A0A497ELL3_9CREN</name>
<dbReference type="AlphaFoldDB" id="A0A497ELL3"/>